<protein>
    <submittedName>
        <fullName evidence="1 2">DNA topoisomerase 2-alpha</fullName>
    </submittedName>
</protein>
<proteinExistence type="predicted"/>
<keyword evidence="1" id="KW-0413">Isomerase</keyword>
<dbReference type="EMBL" id="ATLV01018278">
    <property type="status" value="NOT_ANNOTATED_CDS"/>
    <property type="molecule type" value="Genomic_DNA"/>
</dbReference>
<evidence type="ECO:0000313" key="3">
    <source>
        <dbReference type="Proteomes" id="UP000030765"/>
    </source>
</evidence>
<keyword evidence="3" id="KW-1185">Reference proteome</keyword>
<evidence type="ECO:0000313" key="1">
    <source>
        <dbReference type="EMBL" id="KFB42891.1"/>
    </source>
</evidence>
<accession>A0A084VY47</accession>
<dbReference type="EMBL" id="KE525227">
    <property type="protein sequence ID" value="KFB42891.1"/>
    <property type="molecule type" value="Genomic_DNA"/>
</dbReference>
<dbReference type="EnsemblMetazoa" id="ASIC010650-RA">
    <property type="protein sequence ID" value="ASIC010650-PA"/>
    <property type="gene ID" value="ASIC010650"/>
</dbReference>
<reference evidence="2" key="2">
    <citation type="submission" date="2020-05" db="UniProtKB">
        <authorList>
            <consortium name="EnsemblMetazoa"/>
        </authorList>
    </citation>
    <scope>IDENTIFICATION</scope>
</reference>
<sequence length="74" mass="8065">MTRSDFPPWNQARIHASVVHRQASADAGQEDCFHNTITYPQRVREEASNYRANGGGLEDIASETRTGCGSTGAL</sequence>
<dbReference type="AlphaFoldDB" id="A0A084VY47"/>
<reference evidence="1 3" key="1">
    <citation type="journal article" date="2014" name="BMC Genomics">
        <title>Genome sequence of Anopheles sinensis provides insight into genetics basis of mosquito competence for malaria parasites.</title>
        <authorList>
            <person name="Zhou D."/>
            <person name="Zhang D."/>
            <person name="Ding G."/>
            <person name="Shi L."/>
            <person name="Hou Q."/>
            <person name="Ye Y."/>
            <person name="Xu Y."/>
            <person name="Zhou H."/>
            <person name="Xiong C."/>
            <person name="Li S."/>
            <person name="Yu J."/>
            <person name="Hong S."/>
            <person name="Yu X."/>
            <person name="Zou P."/>
            <person name="Chen C."/>
            <person name="Chang X."/>
            <person name="Wang W."/>
            <person name="Lv Y."/>
            <person name="Sun Y."/>
            <person name="Ma L."/>
            <person name="Shen B."/>
            <person name="Zhu C."/>
        </authorList>
    </citation>
    <scope>NUCLEOTIDE SEQUENCE [LARGE SCALE GENOMIC DNA]</scope>
</reference>
<organism evidence="1">
    <name type="scientific">Anopheles sinensis</name>
    <name type="common">Mosquito</name>
    <dbReference type="NCBI Taxonomy" id="74873"/>
    <lineage>
        <taxon>Eukaryota</taxon>
        <taxon>Metazoa</taxon>
        <taxon>Ecdysozoa</taxon>
        <taxon>Arthropoda</taxon>
        <taxon>Hexapoda</taxon>
        <taxon>Insecta</taxon>
        <taxon>Pterygota</taxon>
        <taxon>Neoptera</taxon>
        <taxon>Endopterygota</taxon>
        <taxon>Diptera</taxon>
        <taxon>Nematocera</taxon>
        <taxon>Culicoidea</taxon>
        <taxon>Culicidae</taxon>
        <taxon>Anophelinae</taxon>
        <taxon>Anopheles</taxon>
    </lineage>
</organism>
<dbReference type="Proteomes" id="UP000030765">
    <property type="component" value="Unassembled WGS sequence"/>
</dbReference>
<evidence type="ECO:0000313" key="2">
    <source>
        <dbReference type="EnsemblMetazoa" id="ASIC010650-PA"/>
    </source>
</evidence>
<dbReference type="GO" id="GO:0016853">
    <property type="term" value="F:isomerase activity"/>
    <property type="evidence" value="ECO:0007669"/>
    <property type="project" value="UniProtKB-KW"/>
</dbReference>
<gene>
    <name evidence="1" type="ORF">ZHAS_00010650</name>
</gene>
<name>A0A084VY47_ANOSI</name>
<dbReference type="VEuPathDB" id="VectorBase:ASIC010650"/>